<accession>A0A6G8QB61</accession>
<name>A0A6G8QB61_9ACTN</name>
<keyword evidence="1" id="KW-0812">Transmembrane</keyword>
<gene>
    <name evidence="2" type="ORF">GBA63_14555</name>
</gene>
<reference evidence="2 3" key="1">
    <citation type="submission" date="2019-10" db="EMBL/GenBank/DDBJ databases">
        <title>Rubrobacter sp nov SCSIO 52090 isolated from a deep-sea sediment in the South China Sea.</title>
        <authorList>
            <person name="Chen R.W."/>
        </authorList>
    </citation>
    <scope>NUCLEOTIDE SEQUENCE [LARGE SCALE GENOMIC DNA]</scope>
    <source>
        <strain evidence="2 3">SCSIO 52909</strain>
    </source>
</reference>
<dbReference type="AlphaFoldDB" id="A0A6G8QB61"/>
<evidence type="ECO:0000313" key="2">
    <source>
        <dbReference type="EMBL" id="QIN83716.1"/>
    </source>
</evidence>
<evidence type="ECO:0000313" key="3">
    <source>
        <dbReference type="Proteomes" id="UP000501452"/>
    </source>
</evidence>
<sequence length="145" mass="14968">MRSSTVERKDEAGSSLVEVTVAMVVLTLAMVPVVGVLEAGHRAATSSGEYDAARALAGSELEEARALPYHRPGGAADSAVERYAPPGPPGVTVDGFALSVRTAFVSGELSGTAGSPTGQMRMDVLVEWEGDRSYSTTGFVSGRPP</sequence>
<feature type="transmembrane region" description="Helical" evidence="1">
    <location>
        <begin position="12"/>
        <end position="37"/>
    </location>
</feature>
<dbReference type="RefSeq" id="WP_166177249.1">
    <property type="nucleotide sequence ID" value="NZ_CP045119.1"/>
</dbReference>
<dbReference type="EMBL" id="CP045119">
    <property type="protein sequence ID" value="QIN83716.1"/>
    <property type="molecule type" value="Genomic_DNA"/>
</dbReference>
<dbReference type="KEGG" id="rub:GBA63_14555"/>
<keyword evidence="3" id="KW-1185">Reference proteome</keyword>
<proteinExistence type="predicted"/>
<evidence type="ECO:0000256" key="1">
    <source>
        <dbReference type="SAM" id="Phobius"/>
    </source>
</evidence>
<keyword evidence="1" id="KW-0472">Membrane</keyword>
<dbReference type="Proteomes" id="UP000501452">
    <property type="component" value="Chromosome"/>
</dbReference>
<protein>
    <recommendedName>
        <fullName evidence="4">Pilus assembly protein</fullName>
    </recommendedName>
</protein>
<keyword evidence="1" id="KW-1133">Transmembrane helix</keyword>
<evidence type="ECO:0008006" key="4">
    <source>
        <dbReference type="Google" id="ProtNLM"/>
    </source>
</evidence>
<organism evidence="2 3">
    <name type="scientific">Rubrobacter tropicus</name>
    <dbReference type="NCBI Taxonomy" id="2653851"/>
    <lineage>
        <taxon>Bacteria</taxon>
        <taxon>Bacillati</taxon>
        <taxon>Actinomycetota</taxon>
        <taxon>Rubrobacteria</taxon>
        <taxon>Rubrobacterales</taxon>
        <taxon>Rubrobacteraceae</taxon>
        <taxon>Rubrobacter</taxon>
    </lineage>
</organism>